<proteinExistence type="predicted"/>
<gene>
    <name evidence="2" type="ORF">VM1G_11946</name>
</gene>
<evidence type="ECO:0000313" key="3">
    <source>
        <dbReference type="Proteomes" id="UP000078559"/>
    </source>
</evidence>
<feature type="compositionally biased region" description="Polar residues" evidence="1">
    <location>
        <begin position="46"/>
        <end position="55"/>
    </location>
</feature>
<evidence type="ECO:0000256" key="1">
    <source>
        <dbReference type="SAM" id="MobiDB-lite"/>
    </source>
</evidence>
<feature type="region of interest" description="Disordered" evidence="1">
    <location>
        <begin position="31"/>
        <end position="76"/>
    </location>
</feature>
<dbReference type="AlphaFoldDB" id="A0A194WCE8"/>
<dbReference type="EMBL" id="CM003109">
    <property type="protein sequence ID" value="KUI74084.1"/>
    <property type="molecule type" value="Genomic_DNA"/>
</dbReference>
<reference evidence="2" key="1">
    <citation type="submission" date="2014-12" db="EMBL/GenBank/DDBJ databases">
        <title>Genome Sequence of Valsa Canker Pathogens Uncovers a Specific Adaption of Colonization on Woody Bark.</title>
        <authorList>
            <person name="Yin Z."/>
            <person name="Liu H."/>
            <person name="Gao X."/>
            <person name="Li Z."/>
            <person name="Song N."/>
            <person name="Ke X."/>
            <person name="Dai Q."/>
            <person name="Wu Y."/>
            <person name="Sun Y."/>
            <person name="Xu J.-R."/>
            <person name="Kang Z.K."/>
            <person name="Wang L."/>
            <person name="Huang L."/>
        </authorList>
    </citation>
    <scope>NUCLEOTIDE SEQUENCE [LARGE SCALE GENOMIC DNA]</scope>
    <source>
        <strain evidence="2">03-8</strain>
    </source>
</reference>
<keyword evidence="3" id="KW-1185">Reference proteome</keyword>
<accession>A0A194WCE8</accession>
<name>A0A194WCE8_CYTMA</name>
<dbReference type="Proteomes" id="UP000078559">
    <property type="component" value="Chromosome 12"/>
</dbReference>
<sequence length="112" mass="12751">MSTVNSYMHAWVEKHQSMDPWDDKMAEGLQMRKSAGNSDEYRADTQNDTTLQHGGTTEKLMKGKRYLHHPKEPRNTTSLVHGFKAYHNPQKHDLLGGINASWAEKVLSIQSS</sequence>
<evidence type="ECO:0000313" key="2">
    <source>
        <dbReference type="EMBL" id="KUI74084.1"/>
    </source>
</evidence>
<protein>
    <submittedName>
        <fullName evidence="2">Uncharacterized protein</fullName>
    </submittedName>
</protein>
<organism evidence="2 3">
    <name type="scientific">Cytospora mali</name>
    <name type="common">Apple Valsa canker fungus</name>
    <name type="synonym">Valsa mali</name>
    <dbReference type="NCBI Taxonomy" id="578113"/>
    <lineage>
        <taxon>Eukaryota</taxon>
        <taxon>Fungi</taxon>
        <taxon>Dikarya</taxon>
        <taxon>Ascomycota</taxon>
        <taxon>Pezizomycotina</taxon>
        <taxon>Sordariomycetes</taxon>
        <taxon>Sordariomycetidae</taxon>
        <taxon>Diaporthales</taxon>
        <taxon>Cytosporaceae</taxon>
        <taxon>Cytospora</taxon>
    </lineage>
</organism>